<evidence type="ECO:0000256" key="1">
    <source>
        <dbReference type="ARBA" id="ARBA00023125"/>
    </source>
</evidence>
<dbReference type="EMBL" id="BLRZ01000048">
    <property type="protein sequence ID" value="GFP30205.1"/>
    <property type="molecule type" value="Genomic_DNA"/>
</dbReference>
<keyword evidence="4" id="KW-0346">Stress response</keyword>
<keyword evidence="2" id="KW-0175">Coiled coil</keyword>
<dbReference type="Proteomes" id="UP000585609">
    <property type="component" value="Unassembled WGS sequence"/>
</dbReference>
<evidence type="ECO:0000313" key="4">
    <source>
        <dbReference type="EMBL" id="GFP19516.1"/>
    </source>
</evidence>
<protein>
    <submittedName>
        <fullName evidence="4">MerR family transcriptional regulator, heat shock protein HspR</fullName>
    </submittedName>
</protein>
<dbReference type="AlphaFoldDB" id="A0A6V8NLX2"/>
<dbReference type="GO" id="GO:0003677">
    <property type="term" value="F:DNA binding"/>
    <property type="evidence" value="ECO:0007669"/>
    <property type="project" value="UniProtKB-KW"/>
</dbReference>
<dbReference type="GO" id="GO:0003700">
    <property type="term" value="F:DNA-binding transcription factor activity"/>
    <property type="evidence" value="ECO:0007669"/>
    <property type="project" value="InterPro"/>
</dbReference>
<evidence type="ECO:0000313" key="11">
    <source>
        <dbReference type="Proteomes" id="UP000588083"/>
    </source>
</evidence>
<keyword evidence="1" id="KW-0238">DNA-binding</keyword>
<dbReference type="Pfam" id="PF13411">
    <property type="entry name" value="MerR_1"/>
    <property type="match status" value="1"/>
</dbReference>
<dbReference type="SUPFAM" id="SSF46955">
    <property type="entry name" value="Putative DNA-binding domain"/>
    <property type="match status" value="1"/>
</dbReference>
<comment type="caution">
    <text evidence="4">The sequence shown here is derived from an EMBL/GenBank/DDBJ whole genome shotgun (WGS) entry which is preliminary data.</text>
</comment>
<evidence type="ECO:0000259" key="3">
    <source>
        <dbReference type="PROSITE" id="PS50937"/>
    </source>
</evidence>
<evidence type="ECO:0000256" key="2">
    <source>
        <dbReference type="SAM" id="Coils"/>
    </source>
</evidence>
<dbReference type="PANTHER" id="PTHR30204:SF58">
    <property type="entry name" value="HTH-TYPE TRANSCRIPTIONAL REGULATOR YFMP"/>
    <property type="match status" value="1"/>
</dbReference>
<dbReference type="InterPro" id="IPR047057">
    <property type="entry name" value="MerR_fam"/>
</dbReference>
<dbReference type="SMART" id="SM00422">
    <property type="entry name" value="HTH_MERR"/>
    <property type="match status" value="1"/>
</dbReference>
<evidence type="ECO:0000313" key="6">
    <source>
        <dbReference type="EMBL" id="GFP30205.1"/>
    </source>
</evidence>
<dbReference type="PANTHER" id="PTHR30204">
    <property type="entry name" value="REDOX-CYCLING DRUG-SENSING TRANSCRIPTIONAL ACTIVATOR SOXR"/>
    <property type="match status" value="1"/>
</dbReference>
<keyword evidence="11" id="KW-1185">Reference proteome</keyword>
<organism evidence="4 9">
    <name type="scientific">Candidatus Hakubella thermalkaliphila</name>
    <dbReference type="NCBI Taxonomy" id="2754717"/>
    <lineage>
        <taxon>Bacteria</taxon>
        <taxon>Bacillati</taxon>
        <taxon>Actinomycetota</taxon>
        <taxon>Actinomycetota incertae sedis</taxon>
        <taxon>Candidatus Hakubellales</taxon>
        <taxon>Candidatus Hakubellaceae</taxon>
        <taxon>Candidatus Hakubella</taxon>
    </lineage>
</organism>
<dbReference type="PROSITE" id="PS50937">
    <property type="entry name" value="HTH_MERR_2"/>
    <property type="match status" value="1"/>
</dbReference>
<evidence type="ECO:0000313" key="5">
    <source>
        <dbReference type="EMBL" id="GFP23566.1"/>
    </source>
</evidence>
<dbReference type="Proteomes" id="UP000574717">
    <property type="component" value="Unassembled WGS sequence"/>
</dbReference>
<sequence length="133" mass="15893">MKERRERRKAVYAISIAAELAHCHPQTLRLYERKGLLCPLRTSTNIRLYSEDDLEKLRLIHTLTQEEGVNLAGVKRILEMREALEEMKTALADMEKEMERMSREMQEEIEKVRRSYKKEIAILPSREILKYFR</sequence>
<evidence type="ECO:0000313" key="9">
    <source>
        <dbReference type="Proteomes" id="UP000574717"/>
    </source>
</evidence>
<gene>
    <name evidence="4" type="ORF">HKBW3S03_01021</name>
    <name evidence="5" type="ORF">HKBW3S09_01031</name>
    <name evidence="6" type="ORF">HKBW3S34_01125</name>
    <name evidence="7" type="ORF">HKBW3S47_01057</name>
</gene>
<name>A0A6V8NLX2_9ACTN</name>
<dbReference type="CDD" id="cd04766">
    <property type="entry name" value="HTH_HspR"/>
    <property type="match status" value="1"/>
</dbReference>
<dbReference type="RefSeq" id="WP_176235699.1">
    <property type="nucleotide sequence ID" value="NZ_BLRU01000090.1"/>
</dbReference>
<reference evidence="8 9" key="1">
    <citation type="journal article" date="2020" name="Front. Microbiol.">
        <title>Single-cell genomics of novel Actinobacteria with the Wood-Ljungdahl pathway discovered in a serpentinizing system.</title>
        <authorList>
            <person name="Merino N."/>
            <person name="Kawai M."/>
            <person name="Boyd E.S."/>
            <person name="Colman D.R."/>
            <person name="McGlynn S.E."/>
            <person name="Nealson K.H."/>
            <person name="Kurokawa K."/>
            <person name="Hongoh Y."/>
        </authorList>
    </citation>
    <scope>NUCLEOTIDE SEQUENCE [LARGE SCALE GENOMIC DNA]</scope>
    <source>
        <strain evidence="4 9">S03</strain>
        <strain evidence="5 10">S09_30</strain>
        <strain evidence="6 11">S34</strain>
        <strain evidence="7 8">S47</strain>
    </source>
</reference>
<feature type="domain" description="HTH merR-type" evidence="3">
    <location>
        <begin position="11"/>
        <end position="80"/>
    </location>
</feature>
<evidence type="ECO:0000313" key="7">
    <source>
        <dbReference type="EMBL" id="GFP39358.1"/>
    </source>
</evidence>
<dbReference type="EMBL" id="BLRU01000090">
    <property type="protein sequence ID" value="GFP19516.1"/>
    <property type="molecule type" value="Genomic_DNA"/>
</dbReference>
<feature type="coiled-coil region" evidence="2">
    <location>
        <begin position="77"/>
        <end position="118"/>
    </location>
</feature>
<proteinExistence type="predicted"/>
<dbReference type="InterPro" id="IPR009061">
    <property type="entry name" value="DNA-bd_dom_put_sf"/>
</dbReference>
<evidence type="ECO:0000313" key="8">
    <source>
        <dbReference type="Proteomes" id="UP000569018"/>
    </source>
</evidence>
<dbReference type="InterPro" id="IPR000551">
    <property type="entry name" value="MerR-type_HTH_dom"/>
</dbReference>
<dbReference type="EMBL" id="BLRW01000137">
    <property type="protein sequence ID" value="GFP23566.1"/>
    <property type="molecule type" value="Genomic_DNA"/>
</dbReference>
<dbReference type="EMBL" id="BLSD01000047">
    <property type="protein sequence ID" value="GFP39358.1"/>
    <property type="molecule type" value="Genomic_DNA"/>
</dbReference>
<dbReference type="Proteomes" id="UP000588083">
    <property type="component" value="Unassembled WGS sequence"/>
</dbReference>
<evidence type="ECO:0000313" key="10">
    <source>
        <dbReference type="Proteomes" id="UP000585609"/>
    </source>
</evidence>
<dbReference type="Gene3D" id="1.10.1660.10">
    <property type="match status" value="1"/>
</dbReference>
<dbReference type="NCBIfam" id="NF047375">
    <property type="entry name" value="HeatShock_HspR"/>
    <property type="match status" value="1"/>
</dbReference>
<accession>A0A6V8NLX2</accession>
<dbReference type="Proteomes" id="UP000569018">
    <property type="component" value="Unassembled WGS sequence"/>
</dbReference>